<evidence type="ECO:0000313" key="3">
    <source>
        <dbReference type="EMBL" id="CAD8167679.1"/>
    </source>
</evidence>
<accession>A0A8S1UVQ6</accession>
<keyword evidence="4" id="KW-1185">Reference proteome</keyword>
<proteinExistence type="predicted"/>
<dbReference type="EMBL" id="CAJJDP010000050">
    <property type="protein sequence ID" value="CAD8167679.1"/>
    <property type="molecule type" value="Genomic_DNA"/>
</dbReference>
<feature type="compositionally biased region" description="Basic and acidic residues" evidence="1">
    <location>
        <begin position="60"/>
        <end position="74"/>
    </location>
</feature>
<sequence length="85" mass="10168">MYFNSKLNYRFCNNKQQYEIPEGLKKQIQTRARHMIVSFTLVVFGGVLLAGKHTYQKFYPKDTQKPKETEKINEENQIQQEKPKQ</sequence>
<protein>
    <submittedName>
        <fullName evidence="3">Uncharacterized protein</fullName>
    </submittedName>
</protein>
<feature type="compositionally biased region" description="Low complexity" evidence="1">
    <location>
        <begin position="75"/>
        <end position="85"/>
    </location>
</feature>
<feature type="region of interest" description="Disordered" evidence="1">
    <location>
        <begin position="60"/>
        <end position="85"/>
    </location>
</feature>
<reference evidence="3" key="1">
    <citation type="submission" date="2021-01" db="EMBL/GenBank/DDBJ databases">
        <authorList>
            <consortium name="Genoscope - CEA"/>
            <person name="William W."/>
        </authorList>
    </citation>
    <scope>NUCLEOTIDE SEQUENCE</scope>
</reference>
<comment type="caution">
    <text evidence="3">The sequence shown here is derived from an EMBL/GenBank/DDBJ whole genome shotgun (WGS) entry which is preliminary data.</text>
</comment>
<organism evidence="3 4">
    <name type="scientific">Paramecium octaurelia</name>
    <dbReference type="NCBI Taxonomy" id="43137"/>
    <lineage>
        <taxon>Eukaryota</taxon>
        <taxon>Sar</taxon>
        <taxon>Alveolata</taxon>
        <taxon>Ciliophora</taxon>
        <taxon>Intramacronucleata</taxon>
        <taxon>Oligohymenophorea</taxon>
        <taxon>Peniculida</taxon>
        <taxon>Parameciidae</taxon>
        <taxon>Paramecium</taxon>
    </lineage>
</organism>
<keyword evidence="2" id="KW-1133">Transmembrane helix</keyword>
<dbReference type="Proteomes" id="UP000683925">
    <property type="component" value="Unassembled WGS sequence"/>
</dbReference>
<dbReference type="OrthoDB" id="10342172at2759"/>
<gene>
    <name evidence="3" type="ORF">POCTA_138.1.T0500203</name>
</gene>
<evidence type="ECO:0000313" key="4">
    <source>
        <dbReference type="Proteomes" id="UP000683925"/>
    </source>
</evidence>
<feature type="transmembrane region" description="Helical" evidence="2">
    <location>
        <begin position="32"/>
        <end position="51"/>
    </location>
</feature>
<keyword evidence="2" id="KW-0472">Membrane</keyword>
<evidence type="ECO:0000256" key="1">
    <source>
        <dbReference type="SAM" id="MobiDB-lite"/>
    </source>
</evidence>
<keyword evidence="2" id="KW-0812">Transmembrane</keyword>
<evidence type="ECO:0000256" key="2">
    <source>
        <dbReference type="SAM" id="Phobius"/>
    </source>
</evidence>
<name>A0A8S1UVQ6_PAROT</name>
<dbReference type="AlphaFoldDB" id="A0A8S1UVQ6"/>
<dbReference type="OMA" id="TYQKFYP"/>